<dbReference type="CDD" id="cd03257">
    <property type="entry name" value="ABC_NikE_OppD_transporters"/>
    <property type="match status" value="1"/>
</dbReference>
<evidence type="ECO:0000256" key="5">
    <source>
        <dbReference type="ARBA" id="ARBA00022519"/>
    </source>
</evidence>
<dbReference type="GO" id="GO:0015833">
    <property type="term" value="P:peptide transport"/>
    <property type="evidence" value="ECO:0007669"/>
    <property type="project" value="InterPro"/>
</dbReference>
<dbReference type="InterPro" id="IPR003593">
    <property type="entry name" value="AAA+_ATPase"/>
</dbReference>
<dbReference type="InterPro" id="IPR003439">
    <property type="entry name" value="ABC_transporter-like_ATP-bd"/>
</dbReference>
<reference evidence="11 12" key="1">
    <citation type="journal article" date="2019" name="ACS Chem. Biol.">
        <title>Identification and Mobilization of a Cryptic Antibiotic Biosynthesis Gene Locus from a Human-Pathogenic Nocardia Isolate.</title>
        <authorList>
            <person name="Herisse M."/>
            <person name="Ishida K."/>
            <person name="Porter J.L."/>
            <person name="Howden B."/>
            <person name="Hertweck C."/>
            <person name="Stinear T.P."/>
            <person name="Pidot S.J."/>
        </authorList>
    </citation>
    <scope>NUCLEOTIDE SEQUENCE [LARGE SCALE GENOMIC DNA]</scope>
    <source>
        <strain evidence="11 12">AUSMDU00024985</strain>
    </source>
</reference>
<evidence type="ECO:0000259" key="10">
    <source>
        <dbReference type="PROSITE" id="PS50893"/>
    </source>
</evidence>
<dbReference type="Pfam" id="PF08352">
    <property type="entry name" value="oligo_HPY"/>
    <property type="match status" value="1"/>
</dbReference>
<keyword evidence="6" id="KW-0547">Nucleotide-binding</keyword>
<evidence type="ECO:0000256" key="6">
    <source>
        <dbReference type="ARBA" id="ARBA00022741"/>
    </source>
</evidence>
<proteinExistence type="inferred from homology"/>
<keyword evidence="8" id="KW-1278">Translocase</keyword>
<organism evidence="11 12">
    <name type="scientific">Nocardia brasiliensis</name>
    <dbReference type="NCBI Taxonomy" id="37326"/>
    <lineage>
        <taxon>Bacteria</taxon>
        <taxon>Bacillati</taxon>
        <taxon>Actinomycetota</taxon>
        <taxon>Actinomycetes</taxon>
        <taxon>Mycobacteriales</taxon>
        <taxon>Nocardiaceae</taxon>
        <taxon>Nocardia</taxon>
    </lineage>
</organism>
<evidence type="ECO:0000313" key="11">
    <source>
        <dbReference type="EMBL" id="QIS02978.1"/>
    </source>
</evidence>
<accession>A0A6G9XPY9</accession>
<name>A0A6G9XPY9_NOCBR</name>
<dbReference type="GO" id="GO:0016887">
    <property type="term" value="F:ATP hydrolysis activity"/>
    <property type="evidence" value="ECO:0007669"/>
    <property type="project" value="InterPro"/>
</dbReference>
<feature type="domain" description="ABC transporter" evidence="10">
    <location>
        <begin position="15"/>
        <end position="255"/>
    </location>
</feature>
<dbReference type="Pfam" id="PF00005">
    <property type="entry name" value="ABC_tran"/>
    <property type="match status" value="1"/>
</dbReference>
<evidence type="ECO:0000256" key="7">
    <source>
        <dbReference type="ARBA" id="ARBA00022840"/>
    </source>
</evidence>
<keyword evidence="5" id="KW-0997">Cell inner membrane</keyword>
<evidence type="ECO:0000256" key="2">
    <source>
        <dbReference type="ARBA" id="ARBA00005417"/>
    </source>
</evidence>
<dbReference type="PROSITE" id="PS50893">
    <property type="entry name" value="ABC_TRANSPORTER_2"/>
    <property type="match status" value="1"/>
</dbReference>
<dbReference type="Gene3D" id="3.40.50.300">
    <property type="entry name" value="P-loop containing nucleotide triphosphate hydrolases"/>
    <property type="match status" value="1"/>
</dbReference>
<keyword evidence="7 11" id="KW-0067">ATP-binding</keyword>
<protein>
    <submittedName>
        <fullName evidence="11">ATP-binding cassette domain-containing protein</fullName>
    </submittedName>
</protein>
<dbReference type="Proteomes" id="UP000501705">
    <property type="component" value="Chromosome"/>
</dbReference>
<comment type="subcellular location">
    <subcellularLocation>
        <location evidence="1">Cell membrane</location>
        <topology evidence="1">Peripheral membrane protein</topology>
    </subcellularLocation>
</comment>
<dbReference type="PANTHER" id="PTHR43297:SF14">
    <property type="entry name" value="ATPASE AAA-TYPE CORE DOMAIN-CONTAINING PROTEIN"/>
    <property type="match status" value="1"/>
</dbReference>
<dbReference type="InterPro" id="IPR013563">
    <property type="entry name" value="Oligopep_ABC_C"/>
</dbReference>
<dbReference type="InterPro" id="IPR050388">
    <property type="entry name" value="ABC_Ni/Peptide_Import"/>
</dbReference>
<dbReference type="SMART" id="SM00382">
    <property type="entry name" value="AAA"/>
    <property type="match status" value="1"/>
</dbReference>
<gene>
    <name evidence="11" type="ORF">F5X71_12235</name>
</gene>
<evidence type="ECO:0000256" key="9">
    <source>
        <dbReference type="ARBA" id="ARBA00023136"/>
    </source>
</evidence>
<dbReference type="EMBL" id="CP046171">
    <property type="protein sequence ID" value="QIS02978.1"/>
    <property type="molecule type" value="Genomic_DNA"/>
</dbReference>
<dbReference type="SUPFAM" id="SSF52540">
    <property type="entry name" value="P-loop containing nucleoside triphosphate hydrolases"/>
    <property type="match status" value="1"/>
</dbReference>
<evidence type="ECO:0000256" key="3">
    <source>
        <dbReference type="ARBA" id="ARBA00022448"/>
    </source>
</evidence>
<comment type="similarity">
    <text evidence="2">Belongs to the ABC transporter superfamily.</text>
</comment>
<dbReference type="InterPro" id="IPR027417">
    <property type="entry name" value="P-loop_NTPase"/>
</dbReference>
<keyword evidence="9" id="KW-0472">Membrane</keyword>
<dbReference type="PANTHER" id="PTHR43297">
    <property type="entry name" value="OLIGOPEPTIDE TRANSPORT ATP-BINDING PROTEIN APPD"/>
    <property type="match status" value="1"/>
</dbReference>
<dbReference type="GO" id="GO:0005886">
    <property type="term" value="C:plasma membrane"/>
    <property type="evidence" value="ECO:0007669"/>
    <property type="project" value="UniProtKB-SubCell"/>
</dbReference>
<evidence type="ECO:0000313" key="12">
    <source>
        <dbReference type="Proteomes" id="UP000501705"/>
    </source>
</evidence>
<dbReference type="AlphaFoldDB" id="A0A6G9XPY9"/>
<sequence length="285" mass="29745">MEFRHDGGGAMTLTLRRVSVRIPLAPGRIVHAVTDADLVVAHGTVHGLIGASGSGKSMLSATVTGLLPARARVTGTVVLDADGRTYSAARLARARGRTVASVPQSAMTYFTPVRRLGSQLAETIRYLGTGHDPGALLRRVGLPADVLRRYPHELSGGMAQRAAVAFALAGDPALIIADEPTSALDATRAAAILDLLGEFAAGGGSVLLVTHDLTALRAARICTDVSVMYASRIVETGSAEQVLTDPAHPYTRDLLAALPENGLHPLPFPTPELVNLPADFHYGAS</sequence>
<dbReference type="GO" id="GO:0005524">
    <property type="term" value="F:ATP binding"/>
    <property type="evidence" value="ECO:0007669"/>
    <property type="project" value="UniProtKB-KW"/>
</dbReference>
<keyword evidence="4" id="KW-1003">Cell membrane</keyword>
<keyword evidence="3" id="KW-0813">Transport</keyword>
<evidence type="ECO:0000256" key="4">
    <source>
        <dbReference type="ARBA" id="ARBA00022475"/>
    </source>
</evidence>
<evidence type="ECO:0000256" key="8">
    <source>
        <dbReference type="ARBA" id="ARBA00022967"/>
    </source>
</evidence>
<evidence type="ECO:0000256" key="1">
    <source>
        <dbReference type="ARBA" id="ARBA00004202"/>
    </source>
</evidence>